<dbReference type="OrthoDB" id="2012132at2759"/>
<feature type="compositionally biased region" description="Gly residues" evidence="1">
    <location>
        <begin position="46"/>
        <end position="59"/>
    </location>
</feature>
<evidence type="ECO:0000313" key="4">
    <source>
        <dbReference type="Proteomes" id="UP001085076"/>
    </source>
</evidence>
<feature type="region of interest" description="Disordered" evidence="1">
    <location>
        <begin position="27"/>
        <end position="109"/>
    </location>
</feature>
<sequence length="364" mass="38905">MAQSQRLLVLLLCFILLLVLAKAIENDDHGEKGGKNGGENNNDGGDNIGNGGKNNGGGNDNDDGKDDKGDKGGSKGKGGDDNGEGNNGNEHNGGDNKGGDDNGGGNDNGGDCNKPGGVCQDPRFVGGDGITFYFHGKKDRDFCLLSDSHLHINAHFIGRRNAEMNRDFTWVQSIALLFNDHKLYVGAQKTATWNNDVDRLMISLDEEQVLIPTEQGAKWQTPTVTITRSSDANAVTVEVEGVFKVQANVVPITEEESRVHRYGLTADDCFAHLELAFKFYSLTQEVDGVLGQTYRENYVSRVKLASNMPVMGGVEKFSTSGIYAADCTVARFNAGGGGVGLVTELADVIKCGSEVDGHGIICKR</sequence>
<keyword evidence="2" id="KW-0732">Signal</keyword>
<evidence type="ECO:0000313" key="3">
    <source>
        <dbReference type="EMBL" id="KAJ0973429.1"/>
    </source>
</evidence>
<protein>
    <recommendedName>
        <fullName evidence="5">Root cap</fullName>
    </recommendedName>
</protein>
<feature type="compositionally biased region" description="Basic and acidic residues" evidence="1">
    <location>
        <begin position="65"/>
        <end position="80"/>
    </location>
</feature>
<evidence type="ECO:0000256" key="1">
    <source>
        <dbReference type="SAM" id="MobiDB-lite"/>
    </source>
</evidence>
<feature type="chain" id="PRO_5039722288" description="Root cap" evidence="2">
    <location>
        <begin position="24"/>
        <end position="364"/>
    </location>
</feature>
<accession>A0A9D5HEA8</accession>
<organism evidence="3 4">
    <name type="scientific">Dioscorea zingiberensis</name>
    <dbReference type="NCBI Taxonomy" id="325984"/>
    <lineage>
        <taxon>Eukaryota</taxon>
        <taxon>Viridiplantae</taxon>
        <taxon>Streptophyta</taxon>
        <taxon>Embryophyta</taxon>
        <taxon>Tracheophyta</taxon>
        <taxon>Spermatophyta</taxon>
        <taxon>Magnoliopsida</taxon>
        <taxon>Liliopsida</taxon>
        <taxon>Dioscoreales</taxon>
        <taxon>Dioscoreaceae</taxon>
        <taxon>Dioscorea</taxon>
    </lineage>
</organism>
<dbReference type="PANTHER" id="PTHR31656">
    <property type="entry name" value="ROOT CAP DOMAIN-CONTAINING PROTEIN"/>
    <property type="match status" value="1"/>
</dbReference>
<gene>
    <name evidence="3" type="ORF">J5N97_021388</name>
</gene>
<keyword evidence="4" id="KW-1185">Reference proteome</keyword>
<dbReference type="Proteomes" id="UP001085076">
    <property type="component" value="Miscellaneous, Linkage group lg05"/>
</dbReference>
<name>A0A9D5HEA8_9LILI</name>
<feature type="signal peptide" evidence="2">
    <location>
        <begin position="1"/>
        <end position="23"/>
    </location>
</feature>
<reference evidence="3" key="1">
    <citation type="submission" date="2021-03" db="EMBL/GenBank/DDBJ databases">
        <authorList>
            <person name="Li Z."/>
            <person name="Yang C."/>
        </authorList>
    </citation>
    <scope>NUCLEOTIDE SEQUENCE</scope>
    <source>
        <strain evidence="3">Dzin_1.0</strain>
        <tissue evidence="3">Leaf</tissue>
    </source>
</reference>
<reference evidence="3" key="2">
    <citation type="journal article" date="2022" name="Hortic Res">
        <title>The genome of Dioscorea zingiberensis sheds light on the biosynthesis, origin and evolution of the medicinally important diosgenin saponins.</title>
        <authorList>
            <person name="Li Y."/>
            <person name="Tan C."/>
            <person name="Li Z."/>
            <person name="Guo J."/>
            <person name="Li S."/>
            <person name="Chen X."/>
            <person name="Wang C."/>
            <person name="Dai X."/>
            <person name="Yang H."/>
            <person name="Song W."/>
            <person name="Hou L."/>
            <person name="Xu J."/>
            <person name="Tong Z."/>
            <person name="Xu A."/>
            <person name="Yuan X."/>
            <person name="Wang W."/>
            <person name="Yang Q."/>
            <person name="Chen L."/>
            <person name="Sun Z."/>
            <person name="Wang K."/>
            <person name="Pan B."/>
            <person name="Chen J."/>
            <person name="Bao Y."/>
            <person name="Liu F."/>
            <person name="Qi X."/>
            <person name="Gang D.R."/>
            <person name="Wen J."/>
            <person name="Li J."/>
        </authorList>
    </citation>
    <scope>NUCLEOTIDE SEQUENCE</scope>
    <source>
        <strain evidence="3">Dzin_1.0</strain>
    </source>
</reference>
<dbReference type="InterPro" id="IPR009646">
    <property type="entry name" value="Root_cap"/>
</dbReference>
<dbReference type="EMBL" id="JAGGNH010000005">
    <property type="protein sequence ID" value="KAJ0973429.1"/>
    <property type="molecule type" value="Genomic_DNA"/>
</dbReference>
<comment type="caution">
    <text evidence="3">The sequence shown here is derived from an EMBL/GenBank/DDBJ whole genome shotgun (WGS) entry which is preliminary data.</text>
</comment>
<proteinExistence type="predicted"/>
<evidence type="ECO:0008006" key="5">
    <source>
        <dbReference type="Google" id="ProtNLM"/>
    </source>
</evidence>
<dbReference type="Pfam" id="PF06830">
    <property type="entry name" value="Root_cap"/>
    <property type="match status" value="1"/>
</dbReference>
<evidence type="ECO:0000256" key="2">
    <source>
        <dbReference type="SAM" id="SignalP"/>
    </source>
</evidence>
<dbReference type="AlphaFoldDB" id="A0A9D5HEA8"/>